<keyword evidence="2" id="KW-1003">Cell membrane</keyword>
<evidence type="ECO:0000259" key="7">
    <source>
        <dbReference type="SMART" id="SM00563"/>
    </source>
</evidence>
<dbReference type="InterPro" id="IPR029063">
    <property type="entry name" value="SAM-dependent_MTases_sf"/>
</dbReference>
<dbReference type="PANTHER" id="PTHR33406:SF13">
    <property type="entry name" value="MEMBRANE PROTEIN YDFJ"/>
    <property type="match status" value="1"/>
</dbReference>
<dbReference type="SUPFAM" id="SSF82866">
    <property type="entry name" value="Multidrug efflux transporter AcrB transmembrane domain"/>
    <property type="match status" value="2"/>
</dbReference>
<dbReference type="SMART" id="SM00563">
    <property type="entry name" value="PlsC"/>
    <property type="match status" value="1"/>
</dbReference>
<dbReference type="RefSeq" id="WP_073312647.1">
    <property type="nucleotide sequence ID" value="NZ_FQZN01000002.1"/>
</dbReference>
<keyword evidence="3 6" id="KW-0812">Transmembrane</keyword>
<comment type="subcellular location">
    <subcellularLocation>
        <location evidence="1">Cell membrane</location>
        <topology evidence="1">Multi-pass membrane protein</topology>
    </subcellularLocation>
</comment>
<dbReference type="SUPFAM" id="SSF69593">
    <property type="entry name" value="Glycerol-3-phosphate (1)-acyltransferase"/>
    <property type="match status" value="1"/>
</dbReference>
<feature type="transmembrane region" description="Helical" evidence="6">
    <location>
        <begin position="271"/>
        <end position="289"/>
    </location>
</feature>
<dbReference type="InterPro" id="IPR041698">
    <property type="entry name" value="Methyltransf_25"/>
</dbReference>
<feature type="transmembrane region" description="Helical" evidence="6">
    <location>
        <begin position="17"/>
        <end position="35"/>
    </location>
</feature>
<feature type="transmembrane region" description="Helical" evidence="6">
    <location>
        <begin position="786"/>
        <end position="809"/>
    </location>
</feature>
<dbReference type="GO" id="GO:0016746">
    <property type="term" value="F:acyltransferase activity"/>
    <property type="evidence" value="ECO:0007669"/>
    <property type="project" value="UniProtKB-KW"/>
</dbReference>
<dbReference type="Proteomes" id="UP000184192">
    <property type="component" value="Unassembled WGS sequence"/>
</dbReference>
<reference evidence="9" key="1">
    <citation type="submission" date="2016-11" db="EMBL/GenBank/DDBJ databases">
        <authorList>
            <person name="Varghese N."/>
            <person name="Submissions S."/>
        </authorList>
    </citation>
    <scope>NUCLEOTIDE SEQUENCE [LARGE SCALE GENOMIC DNA]</scope>
    <source>
        <strain evidence="9">DSM 26884</strain>
    </source>
</reference>
<feature type="transmembrane region" description="Helical" evidence="6">
    <location>
        <begin position="756"/>
        <end position="774"/>
    </location>
</feature>
<dbReference type="eggNOG" id="COG4258">
    <property type="taxonomic scope" value="Bacteria"/>
</dbReference>
<evidence type="ECO:0000256" key="2">
    <source>
        <dbReference type="ARBA" id="ARBA00022475"/>
    </source>
</evidence>
<evidence type="ECO:0000256" key="3">
    <source>
        <dbReference type="ARBA" id="ARBA00022692"/>
    </source>
</evidence>
<dbReference type="Pfam" id="PF13649">
    <property type="entry name" value="Methyltransf_25"/>
    <property type="match status" value="1"/>
</dbReference>
<dbReference type="GO" id="GO:0005886">
    <property type="term" value="C:plasma membrane"/>
    <property type="evidence" value="ECO:0007669"/>
    <property type="project" value="UniProtKB-SubCell"/>
</dbReference>
<sequence length="1289" mass="147705">MTLFFIRLYNYFKRHKVLFYLSLCVCVLFMGYFAYQVRFEENVTRFFPDTKGSQNIIKVFDNLKIKDKIILLISPADSTVAPELMIEAGDRLKQNLLAKADQAWIKDIFSEVDETTIEKAGDFVYENLPLFLTEKDYQHFDSLLTQEEIEAVMRRNYTNLLSPAGIALRSYIQRDPLGLGNNVLKHLQDFQLETNYEINNGHIFSKDGNTLLMFVTPVFGTGSTGENDKLIQILEDELQEIQKEYPTISASYFGGPSVGVYNARQIKKDTIITSSIALLIIIVFISLVFKHKKSIPLIVTPVLFGGLFALCLIYFIQGYISAIAVGAGSAILGIALSYSIHMLAHQNHVSSVQQLIKEITYPLTVGSFTTIGAFFGLTFTTSELLRDFGLFASLALIGTTLFCLIYLPHFLKGQADVKQGRVLRFIEKINAYPYEKNKWLVGSIVIITLVGLFTSQKVRFNEDMMSLNYEPQHLKQAEAKLQQLFNAQEKTVLFVSVGKNMPEALERYTNTNRQLSAFREEGLIKAYASAEQFLISPEEQQKRLERWNLYWGEPRKIVAIRKYIEDAARTYHFREGSFDAFYQWLEHPFQPYSYQDDTNSIATTLLNEWQTSADSITMLVTQVRISDDDKEEVYQQFKNDTDVVVFDRSYFTNQWVSAINNDFYLILYISSFLIFLALLISYGRIELTLISFLPMLISWTIILGLMGILGIEFNIINIILSTFIFGIGDDFSIFIMDGLQNKYRTGKTILNSHKTAIFFSAFTAVVGMGTLVFAKHPALQSISLISILGMAAVVLVAYTIQPIIFQFFIAKPASKGLPPYTLIGLLRTIILFMLFVIGCIVLRVLILILYIIPIRRTCKQQFVCRIINITCKAILTVATFVRKEHINVSGETFKKPAIIIANHQSFIDILELLSFSPKIIMITNHWVWSSPVFGKIIRYAGFFHVDEGYELCVERMREKVREGYSIAIFPEGTRTYDGKMKRFHKGAFYLSETLQLDIIPILLYGNGKIIAKAQPFYIRKGIIFSKILPRIPYNDHSFGTTYQERTKRISSSMKEEYARICLEKNTPANPAFYETLILNYIYKGPVIEWYIRIKVKMEQNYQLFNRLIPMKGQITDIGCGLGPLCYMLSMISKERQIVGIDYDEDKIAIAQHGWLRGENLRFEHADASTCELPESDVFILNDMLHYMSYQHQHDLLVKCSALLRPGGMIIIRDGNTADTHKHQLTRLTEVLSTRIVNFNRTREALCFTSETQIQSIARECGMETRTVRNDRYTSNTIYILKKSNDHEQV</sequence>
<evidence type="ECO:0000256" key="6">
    <source>
        <dbReference type="SAM" id="Phobius"/>
    </source>
</evidence>
<proteinExistence type="predicted"/>
<feature type="transmembrane region" description="Helical" evidence="6">
    <location>
        <begin position="295"/>
        <end position="315"/>
    </location>
</feature>
<evidence type="ECO:0000256" key="5">
    <source>
        <dbReference type="ARBA" id="ARBA00023136"/>
    </source>
</evidence>
<dbReference type="EMBL" id="FQZN01000002">
    <property type="protein sequence ID" value="SHI46146.1"/>
    <property type="molecule type" value="Genomic_DNA"/>
</dbReference>
<accession>A0A1M6BBT4</accession>
<evidence type="ECO:0000313" key="8">
    <source>
        <dbReference type="EMBL" id="SHI46146.1"/>
    </source>
</evidence>
<feature type="transmembrane region" description="Helical" evidence="6">
    <location>
        <begin position="322"/>
        <end position="341"/>
    </location>
</feature>
<dbReference type="InterPro" id="IPR050545">
    <property type="entry name" value="Mycobact_MmpL"/>
</dbReference>
<dbReference type="SUPFAM" id="SSF53335">
    <property type="entry name" value="S-adenosyl-L-methionine-dependent methyltransferases"/>
    <property type="match status" value="1"/>
</dbReference>
<dbReference type="Pfam" id="PF01553">
    <property type="entry name" value="Acyltransferase"/>
    <property type="match status" value="1"/>
</dbReference>
<feature type="domain" description="Phospholipid/glycerol acyltransferase" evidence="7">
    <location>
        <begin position="897"/>
        <end position="1006"/>
    </location>
</feature>
<dbReference type="Gene3D" id="3.40.50.150">
    <property type="entry name" value="Vaccinia Virus protein VP39"/>
    <property type="match status" value="1"/>
</dbReference>
<name>A0A1M6BBT4_9BACE</name>
<keyword evidence="4 6" id="KW-1133">Transmembrane helix</keyword>
<dbReference type="CDD" id="cd07989">
    <property type="entry name" value="LPLAT_AGPAT-like"/>
    <property type="match status" value="1"/>
</dbReference>
<feature type="transmembrane region" description="Helical" evidence="6">
    <location>
        <begin position="388"/>
        <end position="407"/>
    </location>
</feature>
<evidence type="ECO:0000256" key="4">
    <source>
        <dbReference type="ARBA" id="ARBA00022989"/>
    </source>
</evidence>
<dbReference type="Gene3D" id="1.20.1640.10">
    <property type="entry name" value="Multidrug efflux transporter AcrB transmembrane domain"/>
    <property type="match status" value="2"/>
</dbReference>
<keyword evidence="8" id="KW-0012">Acyltransferase</keyword>
<organism evidence="8 9">
    <name type="scientific">Bacteroides stercorirosoris</name>
    <dbReference type="NCBI Taxonomy" id="871324"/>
    <lineage>
        <taxon>Bacteria</taxon>
        <taxon>Pseudomonadati</taxon>
        <taxon>Bacteroidota</taxon>
        <taxon>Bacteroidia</taxon>
        <taxon>Bacteroidales</taxon>
        <taxon>Bacteroidaceae</taxon>
        <taxon>Bacteroides</taxon>
    </lineage>
</organism>
<dbReference type="eggNOG" id="COG0204">
    <property type="taxonomic scope" value="Bacteria"/>
</dbReference>
<keyword evidence="5 6" id="KW-0472">Membrane</keyword>
<feature type="transmembrane region" description="Helical" evidence="6">
    <location>
        <begin position="718"/>
        <end position="736"/>
    </location>
</feature>
<dbReference type="InterPro" id="IPR002123">
    <property type="entry name" value="Plipid/glycerol_acylTrfase"/>
</dbReference>
<evidence type="ECO:0000313" key="9">
    <source>
        <dbReference type="Proteomes" id="UP000184192"/>
    </source>
</evidence>
<evidence type="ECO:0000256" key="1">
    <source>
        <dbReference type="ARBA" id="ARBA00004651"/>
    </source>
</evidence>
<feature type="transmembrane region" description="Helical" evidence="6">
    <location>
        <begin position="829"/>
        <end position="852"/>
    </location>
</feature>
<dbReference type="InterPro" id="IPR004869">
    <property type="entry name" value="MMPL_dom"/>
</dbReference>
<feature type="transmembrane region" description="Helical" evidence="6">
    <location>
        <begin position="439"/>
        <end position="455"/>
    </location>
</feature>
<dbReference type="CDD" id="cd02440">
    <property type="entry name" value="AdoMet_MTases"/>
    <property type="match status" value="1"/>
</dbReference>
<dbReference type="GeneID" id="92710816"/>
<dbReference type="Pfam" id="PF03176">
    <property type="entry name" value="MMPL"/>
    <property type="match status" value="1"/>
</dbReference>
<feature type="transmembrane region" description="Helical" evidence="6">
    <location>
        <begin position="361"/>
        <end position="381"/>
    </location>
</feature>
<keyword evidence="9" id="KW-1185">Reference proteome</keyword>
<keyword evidence="8" id="KW-0808">Transferase</keyword>
<feature type="transmembrane region" description="Helical" evidence="6">
    <location>
        <begin position="663"/>
        <end position="683"/>
    </location>
</feature>
<feature type="transmembrane region" description="Helical" evidence="6">
    <location>
        <begin position="689"/>
        <end position="711"/>
    </location>
</feature>
<protein>
    <submittedName>
        <fullName evidence="8">1-acyl-sn-glycerol-3-phosphate acyltransferases</fullName>
    </submittedName>
</protein>
<dbReference type="PANTHER" id="PTHR33406">
    <property type="entry name" value="MEMBRANE PROTEIN MJ1562-RELATED"/>
    <property type="match status" value="1"/>
</dbReference>
<gene>
    <name evidence="8" type="ORF">SAMN05444350_102281</name>
</gene>